<evidence type="ECO:0000256" key="2">
    <source>
        <dbReference type="ARBA" id="ARBA00012937"/>
    </source>
</evidence>
<dbReference type="PANTHER" id="PTHR43407:SF1">
    <property type="entry name" value="LENGSIN"/>
    <property type="match status" value="1"/>
</dbReference>
<dbReference type="Gene3D" id="3.10.20.70">
    <property type="entry name" value="Glutamine synthetase, N-terminal domain"/>
    <property type="match status" value="1"/>
</dbReference>
<evidence type="ECO:0000256" key="4">
    <source>
        <dbReference type="ARBA" id="ARBA00022598"/>
    </source>
</evidence>
<keyword evidence="5" id="KW-0547">Nucleotide-binding</keyword>
<dbReference type="InterPro" id="IPR008147">
    <property type="entry name" value="Gln_synt_N"/>
</dbReference>
<evidence type="ECO:0000256" key="6">
    <source>
        <dbReference type="ARBA" id="ARBA00022840"/>
    </source>
</evidence>
<dbReference type="InterPro" id="IPR036651">
    <property type="entry name" value="Gln_synt_N_sf"/>
</dbReference>
<evidence type="ECO:0000256" key="10">
    <source>
        <dbReference type="PROSITE-ProRule" id="PRU01330"/>
    </source>
</evidence>
<protein>
    <recommendedName>
        <fullName evidence="3">Glutamine synthetase</fullName>
        <ecNumber evidence="2">6.3.1.2</ecNumber>
    </recommendedName>
    <alternativeName>
        <fullName evidence="8">Glutamate--ammonia ligase</fullName>
    </alternativeName>
    <alternativeName>
        <fullName evidence="7">Glutamine synthetase I alpha</fullName>
    </alternativeName>
</protein>
<feature type="domain" description="GS catalytic" evidence="13">
    <location>
        <begin position="107"/>
        <end position="475"/>
    </location>
</feature>
<gene>
    <name evidence="14" type="primary">glnA</name>
    <name evidence="14" type="ORF">ISU02_00495</name>
</gene>
<dbReference type="Pfam" id="PF03951">
    <property type="entry name" value="Gln-synt_N"/>
    <property type="match status" value="1"/>
</dbReference>
<keyword evidence="6" id="KW-0067">ATP-binding</keyword>
<dbReference type="PROSITE" id="PS00180">
    <property type="entry name" value="GLNA_1"/>
    <property type="match status" value="1"/>
</dbReference>
<dbReference type="SUPFAM" id="SSF54368">
    <property type="entry name" value="Glutamine synthetase, N-terminal domain"/>
    <property type="match status" value="1"/>
</dbReference>
<evidence type="ECO:0000256" key="8">
    <source>
        <dbReference type="ARBA" id="ARBA00030668"/>
    </source>
</evidence>
<dbReference type="PANTHER" id="PTHR43407">
    <property type="entry name" value="GLUTAMINE SYNTHETASE"/>
    <property type="match status" value="1"/>
</dbReference>
<name>A0ABR9ZM68_9FIRM</name>
<reference evidence="14 15" key="1">
    <citation type="submission" date="2020-11" db="EMBL/GenBank/DDBJ databases">
        <title>Fusibacter basophilias sp. nov.</title>
        <authorList>
            <person name="Qiu D."/>
        </authorList>
    </citation>
    <scope>NUCLEOTIDE SEQUENCE [LARGE SCALE GENOMIC DNA]</scope>
    <source>
        <strain evidence="14 15">Q10-2</strain>
    </source>
</reference>
<dbReference type="InterPro" id="IPR004809">
    <property type="entry name" value="Gln_synth_I"/>
</dbReference>
<dbReference type="InterPro" id="IPR027302">
    <property type="entry name" value="Gln_synth_N_conserv_site"/>
</dbReference>
<dbReference type="SUPFAM" id="SSF55931">
    <property type="entry name" value="Glutamine synthetase/guanido kinase"/>
    <property type="match status" value="1"/>
</dbReference>
<dbReference type="Gene3D" id="3.30.590.10">
    <property type="entry name" value="Glutamine synthetase/guanido kinase, catalytic domain"/>
    <property type="match status" value="1"/>
</dbReference>
<comment type="catalytic activity">
    <reaction evidence="9">
        <text>L-glutamate + NH4(+) + ATP = L-glutamine + ADP + phosphate + H(+)</text>
        <dbReference type="Rhea" id="RHEA:16169"/>
        <dbReference type="ChEBI" id="CHEBI:15378"/>
        <dbReference type="ChEBI" id="CHEBI:28938"/>
        <dbReference type="ChEBI" id="CHEBI:29985"/>
        <dbReference type="ChEBI" id="CHEBI:30616"/>
        <dbReference type="ChEBI" id="CHEBI:43474"/>
        <dbReference type="ChEBI" id="CHEBI:58359"/>
        <dbReference type="ChEBI" id="CHEBI:456216"/>
        <dbReference type="EC" id="6.3.1.2"/>
    </reaction>
</comment>
<feature type="domain" description="GS beta-grasp" evidence="12">
    <location>
        <begin position="15"/>
        <end position="98"/>
    </location>
</feature>
<evidence type="ECO:0000313" key="14">
    <source>
        <dbReference type="EMBL" id="MBF4691570.1"/>
    </source>
</evidence>
<dbReference type="RefSeq" id="WP_194699818.1">
    <property type="nucleotide sequence ID" value="NZ_JADKNH010000001.1"/>
</dbReference>
<proteinExistence type="inferred from homology"/>
<dbReference type="Pfam" id="PF00120">
    <property type="entry name" value="Gln-synt_C"/>
    <property type="match status" value="1"/>
</dbReference>
<evidence type="ECO:0000259" key="13">
    <source>
        <dbReference type="PROSITE" id="PS51987"/>
    </source>
</evidence>
<evidence type="ECO:0000256" key="9">
    <source>
        <dbReference type="ARBA" id="ARBA00049436"/>
    </source>
</evidence>
<evidence type="ECO:0000256" key="7">
    <source>
        <dbReference type="ARBA" id="ARBA00030136"/>
    </source>
</evidence>
<evidence type="ECO:0000256" key="5">
    <source>
        <dbReference type="ARBA" id="ARBA00022741"/>
    </source>
</evidence>
<evidence type="ECO:0000256" key="1">
    <source>
        <dbReference type="ARBA" id="ARBA00009897"/>
    </source>
</evidence>
<comment type="caution">
    <text evidence="14">The sequence shown here is derived from an EMBL/GenBank/DDBJ whole genome shotgun (WGS) entry which is preliminary data.</text>
</comment>
<organism evidence="14 15">
    <name type="scientific">Fusibacter ferrireducens</name>
    <dbReference type="NCBI Taxonomy" id="2785058"/>
    <lineage>
        <taxon>Bacteria</taxon>
        <taxon>Bacillati</taxon>
        <taxon>Bacillota</taxon>
        <taxon>Clostridia</taxon>
        <taxon>Eubacteriales</taxon>
        <taxon>Eubacteriales Family XII. Incertae Sedis</taxon>
        <taxon>Fusibacter</taxon>
    </lineage>
</organism>
<evidence type="ECO:0000313" key="15">
    <source>
        <dbReference type="Proteomes" id="UP000614200"/>
    </source>
</evidence>
<dbReference type="NCBIfam" id="TIGR00653">
    <property type="entry name" value="GlnA"/>
    <property type="match status" value="1"/>
</dbReference>
<dbReference type="EMBL" id="JADKNH010000001">
    <property type="protein sequence ID" value="MBF4691570.1"/>
    <property type="molecule type" value="Genomic_DNA"/>
</dbReference>
<accession>A0ABR9ZM68</accession>
<dbReference type="InterPro" id="IPR008146">
    <property type="entry name" value="Gln_synth_cat_dom"/>
</dbReference>
<keyword evidence="4 14" id="KW-0436">Ligase</keyword>
<dbReference type="InterPro" id="IPR014746">
    <property type="entry name" value="Gln_synth/guanido_kin_cat_dom"/>
</dbReference>
<keyword evidence="15" id="KW-1185">Reference proteome</keyword>
<sequence length="475" mass="53468">MFNTYLEAKQYIEENQIKILDFKITDMFGRWHHLSIPASRFDETILKNGIGFDGSSYGILTVEKSDMVFIPDITSAFVAPFQAIPTLTMIGNIYTVHNGRVRFDDDPRYVVEKAKKLLVDSGIADTALLGPEFEFYILDEVSVTTEVNHMEVKIDSRQGIWNSSSKENNKGLAIRDHNGYHLDKPFDVNSDFRDLVTLCLEANDIPVKYHHGENGGPGQVEIEVVHGDIVEMSDRSLKLKSILRAYAEHYGKTITFMPKPFSGECGSGLHVHIHLFKEGKPLFYDEAGYSGLSQMALHAIGGLLKHAPAIMPFTNPSTNSYKRLIPGFEAPVSICFGTANRSAVIRIPGYATEPHEKRFEIRSPDATCNPYFAYSAILMAVIDGIENKIDPTAEGFGPYDINLYTLDEDKKKLVRGLPTNLLEAADALENDYEFLLKSGVFTKNIIQNQIKKIRADHMKIAQLPHPEEYKMYYNL</sequence>
<dbReference type="PROSITE" id="PS51987">
    <property type="entry name" value="GS_CATALYTIC"/>
    <property type="match status" value="1"/>
</dbReference>
<evidence type="ECO:0000259" key="12">
    <source>
        <dbReference type="PROSITE" id="PS51986"/>
    </source>
</evidence>
<evidence type="ECO:0000256" key="11">
    <source>
        <dbReference type="RuleBase" id="RU000384"/>
    </source>
</evidence>
<dbReference type="GO" id="GO:0004356">
    <property type="term" value="F:glutamine synthetase activity"/>
    <property type="evidence" value="ECO:0007669"/>
    <property type="project" value="UniProtKB-EC"/>
</dbReference>
<dbReference type="Proteomes" id="UP000614200">
    <property type="component" value="Unassembled WGS sequence"/>
</dbReference>
<comment type="similarity">
    <text evidence="1 10 11">Belongs to the glutamine synthetase family.</text>
</comment>
<dbReference type="SMART" id="SM01230">
    <property type="entry name" value="Gln-synt_C"/>
    <property type="match status" value="1"/>
</dbReference>
<evidence type="ECO:0000256" key="3">
    <source>
        <dbReference type="ARBA" id="ARBA00021364"/>
    </source>
</evidence>
<dbReference type="PROSITE" id="PS51986">
    <property type="entry name" value="GS_BETA_GRASP"/>
    <property type="match status" value="1"/>
</dbReference>
<dbReference type="EC" id="6.3.1.2" evidence="2"/>